<dbReference type="RefSeq" id="WP_019226170.1">
    <property type="nucleotide sequence ID" value="NZ_CP046996.1"/>
</dbReference>
<keyword evidence="7" id="KW-0411">Iron-sulfur</keyword>
<dbReference type="GO" id="GO:0046872">
    <property type="term" value="F:metal ion binding"/>
    <property type="evidence" value="ECO:0007669"/>
    <property type="project" value="UniProtKB-KW"/>
</dbReference>
<organism evidence="9 10">
    <name type="scientific">Dehalobacter restrictus</name>
    <dbReference type="NCBI Taxonomy" id="55583"/>
    <lineage>
        <taxon>Bacteria</taxon>
        <taxon>Bacillati</taxon>
        <taxon>Bacillota</taxon>
        <taxon>Clostridia</taxon>
        <taxon>Eubacteriales</taxon>
        <taxon>Desulfitobacteriaceae</taxon>
        <taxon>Dehalobacter</taxon>
    </lineage>
</organism>
<keyword evidence="5" id="KW-0479">Metal-binding</keyword>
<sequence>MAYIITDDCTTCGSCVDECAVGAISEGDGKYVIDADTCAECGACVDACPSGAIIEG</sequence>
<dbReference type="InterPro" id="IPR017900">
    <property type="entry name" value="4Fe4S_Fe_S_CS"/>
</dbReference>
<evidence type="ECO:0000256" key="2">
    <source>
        <dbReference type="ARBA" id="ARBA00003532"/>
    </source>
</evidence>
<feature type="domain" description="4Fe-4S ferredoxin-type" evidence="8">
    <location>
        <begin position="29"/>
        <end position="56"/>
    </location>
</feature>
<evidence type="ECO:0000256" key="4">
    <source>
        <dbReference type="ARBA" id="ARBA00022485"/>
    </source>
</evidence>
<dbReference type="SUPFAM" id="SSF54862">
    <property type="entry name" value="4Fe-4S ferredoxins"/>
    <property type="match status" value="1"/>
</dbReference>
<feature type="domain" description="4Fe-4S ferredoxin-type" evidence="8">
    <location>
        <begin position="1"/>
        <end position="28"/>
    </location>
</feature>
<evidence type="ECO:0000256" key="7">
    <source>
        <dbReference type="ARBA" id="ARBA00023014"/>
    </source>
</evidence>
<evidence type="ECO:0000256" key="3">
    <source>
        <dbReference type="ARBA" id="ARBA00013529"/>
    </source>
</evidence>
<evidence type="ECO:0000256" key="5">
    <source>
        <dbReference type="ARBA" id="ARBA00022723"/>
    </source>
</evidence>
<dbReference type="PROSITE" id="PS51379">
    <property type="entry name" value="4FE4S_FER_2"/>
    <property type="match status" value="2"/>
</dbReference>
<dbReference type="GO" id="GO:0051539">
    <property type="term" value="F:4 iron, 4 sulfur cluster binding"/>
    <property type="evidence" value="ECO:0007669"/>
    <property type="project" value="UniProtKB-KW"/>
</dbReference>
<evidence type="ECO:0000256" key="1">
    <source>
        <dbReference type="ARBA" id="ARBA00001966"/>
    </source>
</evidence>
<dbReference type="PROSITE" id="PS00198">
    <property type="entry name" value="4FE4S_FER_1"/>
    <property type="match status" value="1"/>
</dbReference>
<dbReference type="Gene3D" id="3.30.70.20">
    <property type="match status" value="1"/>
</dbReference>
<dbReference type="EMBL" id="CP046996">
    <property type="protein sequence ID" value="QHA01204.1"/>
    <property type="molecule type" value="Genomic_DNA"/>
</dbReference>
<dbReference type="Pfam" id="PF13187">
    <property type="entry name" value="Fer4_9"/>
    <property type="match status" value="1"/>
</dbReference>
<evidence type="ECO:0000313" key="9">
    <source>
        <dbReference type="EMBL" id="QHA01204.1"/>
    </source>
</evidence>
<accession>A0A857DIT8</accession>
<comment type="function">
    <text evidence="2">Ferredoxins are iron-sulfur proteins that transfer electrons in a wide variety of metabolic reactions.</text>
</comment>
<protein>
    <recommendedName>
        <fullName evidence="3">Ferredoxin</fullName>
    </recommendedName>
</protein>
<dbReference type="InterPro" id="IPR017896">
    <property type="entry name" value="4Fe4S_Fe-S-bd"/>
</dbReference>
<dbReference type="InterPro" id="IPR050157">
    <property type="entry name" value="PSI_iron-sulfur_center"/>
</dbReference>
<proteinExistence type="predicted"/>
<keyword evidence="6" id="KW-0408">Iron</keyword>
<dbReference type="Proteomes" id="UP000430508">
    <property type="component" value="Chromosome"/>
</dbReference>
<dbReference type="PANTHER" id="PTHR24960:SF79">
    <property type="entry name" value="PHOTOSYSTEM I IRON-SULFUR CENTER"/>
    <property type="match status" value="1"/>
</dbReference>
<reference evidence="9 10" key="1">
    <citation type="submission" date="2019-12" db="EMBL/GenBank/DDBJ databases">
        <title>Sequence classification of anaerobic respiratory reductive dehalogenases: First we see many, then we see few.</title>
        <authorList>
            <person name="Molenda O."/>
            <person name="Puentes Jacome L.A."/>
            <person name="Cao X."/>
            <person name="Nesbo C.L."/>
            <person name="Tang S."/>
            <person name="Morson N."/>
            <person name="Patron J."/>
            <person name="Lomheim L."/>
            <person name="Wishart D.S."/>
            <person name="Edwards E.A."/>
        </authorList>
    </citation>
    <scope>NUCLEOTIDE SEQUENCE [LARGE SCALE GENOMIC DNA]</scope>
    <source>
        <strain evidence="9 10">12DCA</strain>
    </source>
</reference>
<dbReference type="GO" id="GO:0005737">
    <property type="term" value="C:cytoplasm"/>
    <property type="evidence" value="ECO:0007669"/>
    <property type="project" value="TreeGrafter"/>
</dbReference>
<gene>
    <name evidence="9" type="ORF">GQ588_11440</name>
</gene>
<dbReference type="PANTHER" id="PTHR24960">
    <property type="entry name" value="PHOTOSYSTEM I IRON-SULFUR CENTER-RELATED"/>
    <property type="match status" value="1"/>
</dbReference>
<comment type="cofactor">
    <cofactor evidence="1">
        <name>[4Fe-4S] cluster</name>
        <dbReference type="ChEBI" id="CHEBI:49883"/>
    </cofactor>
</comment>
<evidence type="ECO:0000256" key="6">
    <source>
        <dbReference type="ARBA" id="ARBA00023004"/>
    </source>
</evidence>
<name>A0A857DIT8_9FIRM</name>
<evidence type="ECO:0000313" key="10">
    <source>
        <dbReference type="Proteomes" id="UP000430508"/>
    </source>
</evidence>
<keyword evidence="4" id="KW-0004">4Fe-4S</keyword>
<evidence type="ECO:0000259" key="8">
    <source>
        <dbReference type="PROSITE" id="PS51379"/>
    </source>
</evidence>
<dbReference type="AlphaFoldDB" id="A0A857DIT8"/>